<evidence type="ECO:0000313" key="2">
    <source>
        <dbReference type="EMBL" id="CAD1825621.1"/>
    </source>
</evidence>
<organism evidence="2">
    <name type="scientific">Ananas comosus var. bracteatus</name>
    <name type="common">red pineapple</name>
    <dbReference type="NCBI Taxonomy" id="296719"/>
    <lineage>
        <taxon>Eukaryota</taxon>
        <taxon>Viridiplantae</taxon>
        <taxon>Streptophyta</taxon>
        <taxon>Embryophyta</taxon>
        <taxon>Tracheophyta</taxon>
        <taxon>Spermatophyta</taxon>
        <taxon>Magnoliopsida</taxon>
        <taxon>Liliopsida</taxon>
        <taxon>Poales</taxon>
        <taxon>Bromeliaceae</taxon>
        <taxon>Bromelioideae</taxon>
        <taxon>Ananas</taxon>
    </lineage>
</organism>
<feature type="compositionally biased region" description="Low complexity" evidence="1">
    <location>
        <begin position="1"/>
        <end position="41"/>
    </location>
</feature>
<feature type="compositionally biased region" description="Pro residues" evidence="1">
    <location>
        <begin position="42"/>
        <end position="51"/>
    </location>
</feature>
<feature type="region of interest" description="Disordered" evidence="1">
    <location>
        <begin position="1"/>
        <end position="68"/>
    </location>
</feature>
<dbReference type="Gene3D" id="3.30.559.10">
    <property type="entry name" value="Chloramphenicol acetyltransferase-like domain"/>
    <property type="match status" value="1"/>
</dbReference>
<proteinExistence type="predicted"/>
<dbReference type="EMBL" id="LR862145">
    <property type="protein sequence ID" value="CAD1825621.1"/>
    <property type="molecule type" value="Genomic_DNA"/>
</dbReference>
<feature type="compositionally biased region" description="Low complexity" evidence="1">
    <location>
        <begin position="111"/>
        <end position="145"/>
    </location>
</feature>
<accession>A0A6V7P457</accession>
<dbReference type="AlphaFoldDB" id="A0A6V7P457"/>
<feature type="region of interest" description="Disordered" evidence="1">
    <location>
        <begin position="97"/>
        <end position="151"/>
    </location>
</feature>
<gene>
    <name evidence="2" type="ORF">CB5_LOCUS8832</name>
</gene>
<evidence type="ECO:0000256" key="1">
    <source>
        <dbReference type="SAM" id="MobiDB-lite"/>
    </source>
</evidence>
<name>A0A6V7P457_ANACO</name>
<reference evidence="2" key="1">
    <citation type="submission" date="2020-07" db="EMBL/GenBank/DDBJ databases">
        <authorList>
            <person name="Lin J."/>
        </authorList>
    </citation>
    <scope>NUCLEOTIDE SEQUENCE</scope>
</reference>
<sequence length="250" mass="25762">MALGLPSTTWPSTAAAPPSSSKPSPASPVGRPRLPAPALLRPHPPPRPLPPSVLFDHSDSTAFSDSNTNNDNTAAAIVSPVVTAHLALSKSQLQSLKSRCGSATGPPPRGSPRSAPSSPTCGAAPASPAASRATSKPSYTSPSTSVHVHRQRGIRTKAVLTVDELISSSFADIAETIQNAVDRVNDDYVRSFIDHLDTADANTLSRRGRCRGRACARSAGSGCRCTTPTSGGGSRSSCRGRRCTVAGMST</sequence>
<dbReference type="InterPro" id="IPR023213">
    <property type="entry name" value="CAT-like_dom_sf"/>
</dbReference>
<protein>
    <submittedName>
        <fullName evidence="2">Uncharacterized protein</fullName>
    </submittedName>
</protein>